<dbReference type="CDD" id="cd17325">
    <property type="entry name" value="MFS_MdtG_SLC18_like"/>
    <property type="match status" value="1"/>
</dbReference>
<reference evidence="9 10" key="1">
    <citation type="submission" date="2018-11" db="EMBL/GenBank/DDBJ databases">
        <title>Schleiferia aggregans sp. nov., a moderately thermophilic heterotrophic bacterium isolated from microbial mats at a terrestrial hot spring.</title>
        <authorList>
            <person name="Iino T."/>
            <person name="Ohkuma M."/>
            <person name="Haruta S."/>
        </authorList>
    </citation>
    <scope>NUCLEOTIDE SEQUENCE [LARGE SCALE GENOMIC DNA]</scope>
    <source>
        <strain evidence="9 10">LA</strain>
    </source>
</reference>
<dbReference type="RefSeq" id="WP_124397283.1">
    <property type="nucleotide sequence ID" value="NZ_BHZE01000005.1"/>
</dbReference>
<feature type="transmembrane region" description="Helical" evidence="7">
    <location>
        <begin position="312"/>
        <end position="333"/>
    </location>
</feature>
<dbReference type="GO" id="GO:0005886">
    <property type="term" value="C:plasma membrane"/>
    <property type="evidence" value="ECO:0007669"/>
    <property type="project" value="UniProtKB-SubCell"/>
</dbReference>
<sequence>MHDSIQLGLKENWKQFTLLVLINALVGGMVGLERTIIPEFAEAQFGIASASAILSFITVFGFTKAITNYYTGRLSNVFGRRNLLLFGWLLAIPIPFLLIYATSWSWVIVSNVLLGISQGLTWSSTVVMKIDLVGEKNRGLAMGLNEFAGYFAVGVVAFFTGYVAAHYGLWPYPFYIGIGISIAGFFTTLFWIRDTKKFAEKETETTSSKVLQNVFIETSFTNKTLSSVTQAGLVNNLNDGMIWGLLPMLLFSLDFDAKQVGWITAAYPTTWGIGQLFTGKMADHFSKKEMIFWGMLLQGIAIALLPSTNNFFILLTLAAVLGLGTALVYPTFLTAISMATSPIQRAESIGTFRLWRDLGYAFGAILSGSIADLFGVHIAIFAIGGITLLSSVVVKIRMPHDKKEGLELQKIA</sequence>
<evidence type="ECO:0000256" key="2">
    <source>
        <dbReference type="ARBA" id="ARBA00022448"/>
    </source>
</evidence>
<organism evidence="9 10">
    <name type="scientific">Thermaurantimonas aggregans</name>
    <dbReference type="NCBI Taxonomy" id="2173829"/>
    <lineage>
        <taxon>Bacteria</taxon>
        <taxon>Pseudomonadati</taxon>
        <taxon>Bacteroidota</taxon>
        <taxon>Flavobacteriia</taxon>
        <taxon>Flavobacteriales</taxon>
        <taxon>Schleiferiaceae</taxon>
        <taxon>Thermaurantimonas</taxon>
    </lineage>
</organism>
<dbReference type="PROSITE" id="PS50850">
    <property type="entry name" value="MFS"/>
    <property type="match status" value="1"/>
</dbReference>
<feature type="domain" description="Major facilitator superfamily (MFS) profile" evidence="8">
    <location>
        <begin position="16"/>
        <end position="402"/>
    </location>
</feature>
<evidence type="ECO:0000256" key="6">
    <source>
        <dbReference type="ARBA" id="ARBA00023136"/>
    </source>
</evidence>
<feature type="transmembrane region" description="Helical" evidence="7">
    <location>
        <begin position="354"/>
        <end position="370"/>
    </location>
</feature>
<feature type="transmembrane region" description="Helical" evidence="7">
    <location>
        <begin position="290"/>
        <end position="306"/>
    </location>
</feature>
<proteinExistence type="predicted"/>
<keyword evidence="2" id="KW-0813">Transport</keyword>
<feature type="transmembrane region" description="Helical" evidence="7">
    <location>
        <begin position="16"/>
        <end position="37"/>
    </location>
</feature>
<dbReference type="InterPro" id="IPR036259">
    <property type="entry name" value="MFS_trans_sf"/>
</dbReference>
<evidence type="ECO:0000256" key="7">
    <source>
        <dbReference type="SAM" id="Phobius"/>
    </source>
</evidence>
<dbReference type="GO" id="GO:0022857">
    <property type="term" value="F:transmembrane transporter activity"/>
    <property type="evidence" value="ECO:0007669"/>
    <property type="project" value="InterPro"/>
</dbReference>
<dbReference type="Pfam" id="PF07690">
    <property type="entry name" value="MFS_1"/>
    <property type="match status" value="2"/>
</dbReference>
<keyword evidence="3" id="KW-1003">Cell membrane</keyword>
<dbReference type="PANTHER" id="PTHR23517:SF3">
    <property type="entry name" value="INTEGRAL MEMBRANE TRANSPORT PROTEIN"/>
    <property type="match status" value="1"/>
</dbReference>
<keyword evidence="10" id="KW-1185">Reference proteome</keyword>
<evidence type="ECO:0000259" key="8">
    <source>
        <dbReference type="PROSITE" id="PS50850"/>
    </source>
</evidence>
<keyword evidence="4 7" id="KW-0812">Transmembrane</keyword>
<evidence type="ECO:0000256" key="5">
    <source>
        <dbReference type="ARBA" id="ARBA00022989"/>
    </source>
</evidence>
<evidence type="ECO:0000313" key="10">
    <source>
        <dbReference type="Proteomes" id="UP000286715"/>
    </source>
</evidence>
<dbReference type="Gene3D" id="1.20.1250.20">
    <property type="entry name" value="MFS general substrate transporter like domains"/>
    <property type="match status" value="2"/>
</dbReference>
<keyword evidence="6 7" id="KW-0472">Membrane</keyword>
<dbReference type="InterPro" id="IPR050171">
    <property type="entry name" value="MFS_Transporters"/>
</dbReference>
<evidence type="ECO:0000256" key="3">
    <source>
        <dbReference type="ARBA" id="ARBA00022475"/>
    </source>
</evidence>
<evidence type="ECO:0000256" key="1">
    <source>
        <dbReference type="ARBA" id="ARBA00004651"/>
    </source>
</evidence>
<feature type="transmembrane region" description="Helical" evidence="7">
    <location>
        <begin position="43"/>
        <end position="62"/>
    </location>
</feature>
<feature type="transmembrane region" description="Helical" evidence="7">
    <location>
        <begin position="147"/>
        <end position="168"/>
    </location>
</feature>
<name>A0A401XJN7_9FLAO</name>
<dbReference type="OrthoDB" id="9810492at2"/>
<evidence type="ECO:0000313" key="9">
    <source>
        <dbReference type="EMBL" id="GCD77222.1"/>
    </source>
</evidence>
<dbReference type="Proteomes" id="UP000286715">
    <property type="component" value="Unassembled WGS sequence"/>
</dbReference>
<evidence type="ECO:0000256" key="4">
    <source>
        <dbReference type="ARBA" id="ARBA00022692"/>
    </source>
</evidence>
<protein>
    <submittedName>
        <fullName evidence="9">MFS transporter</fullName>
    </submittedName>
</protein>
<feature type="transmembrane region" description="Helical" evidence="7">
    <location>
        <begin position="174"/>
        <end position="192"/>
    </location>
</feature>
<dbReference type="EMBL" id="BHZE01000005">
    <property type="protein sequence ID" value="GCD77222.1"/>
    <property type="molecule type" value="Genomic_DNA"/>
</dbReference>
<dbReference type="InterPro" id="IPR020846">
    <property type="entry name" value="MFS_dom"/>
</dbReference>
<comment type="caution">
    <text evidence="9">The sequence shown here is derived from an EMBL/GenBank/DDBJ whole genome shotgun (WGS) entry which is preliminary data.</text>
</comment>
<dbReference type="AlphaFoldDB" id="A0A401XJN7"/>
<accession>A0A401XJN7</accession>
<keyword evidence="5 7" id="KW-1133">Transmembrane helix</keyword>
<dbReference type="InterPro" id="IPR011701">
    <property type="entry name" value="MFS"/>
</dbReference>
<comment type="subcellular location">
    <subcellularLocation>
        <location evidence="1">Cell membrane</location>
        <topology evidence="1">Multi-pass membrane protein</topology>
    </subcellularLocation>
</comment>
<dbReference type="PANTHER" id="PTHR23517">
    <property type="entry name" value="RESISTANCE PROTEIN MDTM, PUTATIVE-RELATED-RELATED"/>
    <property type="match status" value="1"/>
</dbReference>
<dbReference type="SUPFAM" id="SSF103473">
    <property type="entry name" value="MFS general substrate transporter"/>
    <property type="match status" value="1"/>
</dbReference>
<feature type="transmembrane region" description="Helical" evidence="7">
    <location>
        <begin position="376"/>
        <end position="394"/>
    </location>
</feature>
<feature type="transmembrane region" description="Helical" evidence="7">
    <location>
        <begin position="107"/>
        <end position="127"/>
    </location>
</feature>
<feature type="transmembrane region" description="Helical" evidence="7">
    <location>
        <begin position="83"/>
        <end position="101"/>
    </location>
</feature>
<gene>
    <name evidence="9" type="ORF">JCM31826_07040</name>
</gene>